<dbReference type="AlphaFoldDB" id="A0A1E3X433"/>
<dbReference type="Gene3D" id="1.10.1220.10">
    <property type="entry name" value="Met repressor-like"/>
    <property type="match status" value="1"/>
</dbReference>
<dbReference type="InterPro" id="IPR010985">
    <property type="entry name" value="Ribbon_hlx_hlx"/>
</dbReference>
<dbReference type="InterPro" id="IPR002145">
    <property type="entry name" value="CopG"/>
</dbReference>
<protein>
    <recommendedName>
        <fullName evidence="1">Ribbon-helix-helix protein CopG domain-containing protein</fullName>
    </recommendedName>
</protein>
<reference evidence="2 3" key="1">
    <citation type="submission" date="2016-07" db="EMBL/GenBank/DDBJ databases">
        <title>Draft genome of Scalindua rubra, obtained from a brine-seawater interface in the Red Sea, sheds light on salt adaptation in anammox bacteria.</title>
        <authorList>
            <person name="Speth D.R."/>
            <person name="Lagkouvardos I."/>
            <person name="Wang Y."/>
            <person name="Qian P.-Y."/>
            <person name="Dutilh B.E."/>
            <person name="Jetten M.S."/>
        </authorList>
    </citation>
    <scope>NUCLEOTIDE SEQUENCE [LARGE SCALE GENOMIC DNA]</scope>
    <source>
        <strain evidence="2">BSI-1</strain>
    </source>
</reference>
<accession>A0A1E3X433</accession>
<evidence type="ECO:0000313" key="2">
    <source>
        <dbReference type="EMBL" id="ODS30367.1"/>
    </source>
</evidence>
<dbReference type="SUPFAM" id="SSF47598">
    <property type="entry name" value="Ribbon-helix-helix"/>
    <property type="match status" value="1"/>
</dbReference>
<dbReference type="Pfam" id="PF01402">
    <property type="entry name" value="RHH_1"/>
    <property type="match status" value="1"/>
</dbReference>
<name>A0A1E3X433_9BACT</name>
<gene>
    <name evidence="2" type="ORF">SCARUB_04526</name>
</gene>
<dbReference type="GO" id="GO:0006355">
    <property type="term" value="P:regulation of DNA-templated transcription"/>
    <property type="evidence" value="ECO:0007669"/>
    <property type="project" value="InterPro"/>
</dbReference>
<organism evidence="2 3">
    <name type="scientific">Candidatus Scalindua rubra</name>
    <dbReference type="NCBI Taxonomy" id="1872076"/>
    <lineage>
        <taxon>Bacteria</taxon>
        <taxon>Pseudomonadati</taxon>
        <taxon>Planctomycetota</taxon>
        <taxon>Candidatus Brocadiia</taxon>
        <taxon>Candidatus Brocadiales</taxon>
        <taxon>Candidatus Scalinduaceae</taxon>
        <taxon>Candidatus Scalindua</taxon>
    </lineage>
</organism>
<comment type="caution">
    <text evidence="2">The sequence shown here is derived from an EMBL/GenBank/DDBJ whole genome shotgun (WGS) entry which is preliminary data.</text>
</comment>
<proteinExistence type="predicted"/>
<evidence type="ECO:0000313" key="3">
    <source>
        <dbReference type="Proteomes" id="UP000094056"/>
    </source>
</evidence>
<evidence type="ECO:0000259" key="1">
    <source>
        <dbReference type="Pfam" id="PF01402"/>
    </source>
</evidence>
<dbReference type="InterPro" id="IPR013321">
    <property type="entry name" value="Arc_rbn_hlx_hlx"/>
</dbReference>
<sequence>MRLEHSSKEELKRVSLTLPNSLHDEFEEIRQRVHLNKVEAIREAVNLWIQKQLAEEMIEGYKSMWNEDLEMLKEFEHVDREIW</sequence>
<feature type="domain" description="Ribbon-helix-helix protein CopG" evidence="1">
    <location>
        <begin position="12"/>
        <end position="51"/>
    </location>
</feature>
<dbReference type="EMBL" id="MAYW01000237">
    <property type="protein sequence ID" value="ODS30367.1"/>
    <property type="molecule type" value="Genomic_DNA"/>
</dbReference>
<dbReference type="Proteomes" id="UP000094056">
    <property type="component" value="Unassembled WGS sequence"/>
</dbReference>